<comment type="caution">
    <text evidence="3">The sequence shown here is derived from an EMBL/GenBank/DDBJ whole genome shotgun (WGS) entry which is preliminary data.</text>
</comment>
<dbReference type="InterPro" id="IPR025799">
    <property type="entry name" value="Arg_MeTrfase"/>
</dbReference>
<dbReference type="GO" id="GO:0016274">
    <property type="term" value="F:protein-arginine N-methyltransferase activity"/>
    <property type="evidence" value="ECO:0007669"/>
    <property type="project" value="InterPro"/>
</dbReference>
<dbReference type="EMBL" id="BLQM01000217">
    <property type="protein sequence ID" value="GMH76219.1"/>
    <property type="molecule type" value="Genomic_DNA"/>
</dbReference>
<gene>
    <name evidence="3" type="ORF">TL16_g07008</name>
</gene>
<dbReference type="GO" id="GO:0032259">
    <property type="term" value="P:methylation"/>
    <property type="evidence" value="ECO:0007669"/>
    <property type="project" value="UniProtKB-KW"/>
</dbReference>
<dbReference type="InterPro" id="IPR029063">
    <property type="entry name" value="SAM-dependent_MTases_sf"/>
</dbReference>
<protein>
    <recommendedName>
        <fullName evidence="5">Protein arginine N-methyltransferase</fullName>
    </recommendedName>
</protein>
<dbReference type="Gene3D" id="3.40.50.150">
    <property type="entry name" value="Vaccinia Virus protein VP39"/>
    <property type="match status" value="2"/>
</dbReference>
<evidence type="ECO:0000313" key="3">
    <source>
        <dbReference type="EMBL" id="GMH76219.1"/>
    </source>
</evidence>
<dbReference type="GO" id="GO:0042054">
    <property type="term" value="F:histone methyltransferase activity"/>
    <property type="evidence" value="ECO:0007669"/>
    <property type="project" value="TreeGrafter"/>
</dbReference>
<dbReference type="CDD" id="cd02440">
    <property type="entry name" value="AdoMet_MTases"/>
    <property type="match status" value="1"/>
</dbReference>
<proteinExistence type="predicted"/>
<keyword evidence="2" id="KW-0489">Methyltransferase</keyword>
<dbReference type="PROSITE" id="PS51678">
    <property type="entry name" value="SAM_MT_PRMT"/>
    <property type="match status" value="1"/>
</dbReference>
<evidence type="ECO:0008006" key="5">
    <source>
        <dbReference type="Google" id="ProtNLM"/>
    </source>
</evidence>
<dbReference type="SUPFAM" id="SSF53335">
    <property type="entry name" value="S-adenosyl-L-methionine-dependent methyltransferases"/>
    <property type="match status" value="1"/>
</dbReference>
<evidence type="ECO:0000256" key="2">
    <source>
        <dbReference type="PROSITE-ProRule" id="PRU01015"/>
    </source>
</evidence>
<dbReference type="PANTHER" id="PTHR11006">
    <property type="entry name" value="PROTEIN ARGININE N-METHYLTRANSFERASE"/>
    <property type="match status" value="1"/>
</dbReference>
<dbReference type="PANTHER" id="PTHR11006:SF4">
    <property type="entry name" value="PROTEIN ARGININE N-METHYLTRANSFERASE 7"/>
    <property type="match status" value="1"/>
</dbReference>
<organism evidence="3 4">
    <name type="scientific">Triparma laevis f. inornata</name>
    <dbReference type="NCBI Taxonomy" id="1714386"/>
    <lineage>
        <taxon>Eukaryota</taxon>
        <taxon>Sar</taxon>
        <taxon>Stramenopiles</taxon>
        <taxon>Ochrophyta</taxon>
        <taxon>Bolidophyceae</taxon>
        <taxon>Parmales</taxon>
        <taxon>Triparmaceae</taxon>
        <taxon>Triparma</taxon>
    </lineage>
</organism>
<evidence type="ECO:0000256" key="1">
    <source>
        <dbReference type="ARBA" id="ARBA00022691"/>
    </source>
</evidence>
<sequence>MNSSMLSALNLATSADVLTFCIESTEITLFPTLDMESGGLRWVQDVSDGAAILRHLSTKKWLIPMLLDTPRNSLYSRAISQAIPNTECTSLDIGTGTGLLAMLTARGGNVKVLSLEMSEAMAGLAKNIVASNDLEERISIRAIHSTALQTTEGTPNLCTSELLDYQLIGEGIIPTLRDLYQRSILKPSTVVIPSNGQIYARLISLKEIKRYGSYPDIGVYENVQFGEYGEERSHRVLPYQGLKMESEFVSSIFEPFKGGFVFDSEEMIPGPEGRESSVGVEVESDCVVGGVFFWWELELLKGSGLKYSTEYGKQQFQDHWPGSLYVLPESSRISVKSGEEVEVKCEHDDGNIWFTTVKSSNDTDNVGNKRFKSDGVKIPPELPTFSAARMNMLNCTERAKFFNGLLDCVQGSSRVLDVSDFCLLGLIAKSKAGSVTSLESCDPKLALHSATVAQVHNGVSPEKFSIVNCGAVALQVEHLVGGEKVDLIVGECWYEKMGDNVILCALNFHYVCRGLLERGIGVESCAIFPSMFRIMAVAIQFNDGMQNAYKNVKEVEGFDHGDLDVMGADNYENFDLGIDLFSQYYFDELCEPTEVCKVGVGVWGKNIEVRN</sequence>
<name>A0A9W7ECF1_9STRA</name>
<dbReference type="Proteomes" id="UP001162640">
    <property type="component" value="Unassembled WGS sequence"/>
</dbReference>
<keyword evidence="2" id="KW-0808">Transferase</keyword>
<accession>A0A9W7ECF1</accession>
<keyword evidence="1 2" id="KW-0949">S-adenosyl-L-methionine</keyword>
<reference evidence="4" key="1">
    <citation type="journal article" date="2023" name="Commun. Biol.">
        <title>Genome analysis of Parmales, the sister group of diatoms, reveals the evolutionary specialization of diatoms from phago-mixotrophs to photoautotrophs.</title>
        <authorList>
            <person name="Ban H."/>
            <person name="Sato S."/>
            <person name="Yoshikawa S."/>
            <person name="Yamada K."/>
            <person name="Nakamura Y."/>
            <person name="Ichinomiya M."/>
            <person name="Sato N."/>
            <person name="Blanc-Mathieu R."/>
            <person name="Endo H."/>
            <person name="Kuwata A."/>
            <person name="Ogata H."/>
        </authorList>
    </citation>
    <scope>NUCLEOTIDE SEQUENCE [LARGE SCALE GENOMIC DNA]</scope>
</reference>
<evidence type="ECO:0000313" key="4">
    <source>
        <dbReference type="Proteomes" id="UP001162640"/>
    </source>
</evidence>
<dbReference type="AlphaFoldDB" id="A0A9W7ECF1"/>
<dbReference type="Gene3D" id="2.70.160.11">
    <property type="entry name" value="Hnrnp arginine n-methyltransferase1"/>
    <property type="match status" value="1"/>
</dbReference>